<dbReference type="Proteomes" id="UP000019666">
    <property type="component" value="Unassembled WGS sequence"/>
</dbReference>
<gene>
    <name evidence="1" type="ORF">Rumeso_04340</name>
</gene>
<accession>A0A017HHZ2</accession>
<proteinExistence type="predicted"/>
<evidence type="ECO:0000313" key="2">
    <source>
        <dbReference type="Proteomes" id="UP000019666"/>
    </source>
</evidence>
<protein>
    <submittedName>
        <fullName evidence="1">Uncharacterized protein</fullName>
    </submittedName>
</protein>
<dbReference type="STRING" id="442562.Rumeso_04340"/>
<dbReference type="OrthoDB" id="7998115at2"/>
<dbReference type="HOGENOM" id="CLU_1979933_0_0_5"/>
<reference evidence="1 2" key="1">
    <citation type="submission" date="2013-02" db="EMBL/GenBank/DDBJ databases">
        <authorList>
            <person name="Fiebig A."/>
            <person name="Goeker M."/>
            <person name="Klenk H.-P.P."/>
        </authorList>
    </citation>
    <scope>NUCLEOTIDE SEQUENCE [LARGE SCALE GENOMIC DNA]</scope>
    <source>
        <strain evidence="1 2">DSM 19309</strain>
    </source>
</reference>
<sequence>MTDLSPILPRLAKLVPRLASNADGEVVATVRAIDRTLRDAGFDWHDVTSALAPALPPPERPRWRSETESWGDLANWCRFNGTGRLSLTEAKFVADMSRRLVLGGEPTPKQAEWLRAIYARLKGGAA</sequence>
<dbReference type="EMBL" id="AOSK01000122">
    <property type="protein sequence ID" value="EYD74087.1"/>
    <property type="molecule type" value="Genomic_DNA"/>
</dbReference>
<name>A0A017HHZ2_9RHOB</name>
<dbReference type="RefSeq" id="WP_037281559.1">
    <property type="nucleotide sequence ID" value="NZ_KK088591.1"/>
</dbReference>
<organism evidence="1 2">
    <name type="scientific">Rubellimicrobium mesophilum DSM 19309</name>
    <dbReference type="NCBI Taxonomy" id="442562"/>
    <lineage>
        <taxon>Bacteria</taxon>
        <taxon>Pseudomonadati</taxon>
        <taxon>Pseudomonadota</taxon>
        <taxon>Alphaproteobacteria</taxon>
        <taxon>Rhodobacterales</taxon>
        <taxon>Roseobacteraceae</taxon>
        <taxon>Rubellimicrobium</taxon>
    </lineage>
</organism>
<evidence type="ECO:0000313" key="1">
    <source>
        <dbReference type="EMBL" id="EYD74087.1"/>
    </source>
</evidence>
<comment type="caution">
    <text evidence="1">The sequence shown here is derived from an EMBL/GenBank/DDBJ whole genome shotgun (WGS) entry which is preliminary data.</text>
</comment>
<dbReference type="AlphaFoldDB" id="A0A017HHZ2"/>
<keyword evidence="2" id="KW-1185">Reference proteome</keyword>